<accession>A0A3D9DN42</accession>
<dbReference type="EMBL" id="QNUH01000004">
    <property type="protein sequence ID" value="REC79434.1"/>
    <property type="molecule type" value="Genomic_DNA"/>
</dbReference>
<dbReference type="Proteomes" id="UP000257030">
    <property type="component" value="Unassembled WGS sequence"/>
</dbReference>
<evidence type="ECO:0000313" key="2">
    <source>
        <dbReference type="Proteomes" id="UP000257030"/>
    </source>
</evidence>
<dbReference type="RefSeq" id="WP_116011257.1">
    <property type="nucleotide sequence ID" value="NZ_QNUH01000004.1"/>
</dbReference>
<evidence type="ECO:0000313" key="1">
    <source>
        <dbReference type="EMBL" id="REC79434.1"/>
    </source>
</evidence>
<protein>
    <submittedName>
        <fullName evidence="1">Uncharacterized protein</fullName>
    </submittedName>
</protein>
<keyword evidence="2" id="KW-1185">Reference proteome</keyword>
<organism evidence="1 2">
    <name type="scientific">Chryseobacterium elymi</name>
    <dbReference type="NCBI Taxonomy" id="395936"/>
    <lineage>
        <taxon>Bacteria</taxon>
        <taxon>Pseudomonadati</taxon>
        <taxon>Bacteroidota</taxon>
        <taxon>Flavobacteriia</taxon>
        <taxon>Flavobacteriales</taxon>
        <taxon>Weeksellaceae</taxon>
        <taxon>Chryseobacterium group</taxon>
        <taxon>Chryseobacterium</taxon>
    </lineage>
</organism>
<proteinExistence type="predicted"/>
<dbReference type="OrthoDB" id="1258688at2"/>
<comment type="caution">
    <text evidence="1">The sequence shown here is derived from an EMBL/GenBank/DDBJ whole genome shotgun (WGS) entry which is preliminary data.</text>
</comment>
<reference evidence="1 2" key="1">
    <citation type="journal article" date="2010" name="Syst. Appl. Microbiol.">
        <title>Four new species of Chryseobacterium from the rhizosphere of coastal sand dune plants, Chryseobacterium elymi sp. nov., Chryseobacterium hagamense sp. nov., Chryseobacterium lathyri sp. nov. and Chryseobacterium rhizosphaerae sp. nov.</title>
        <authorList>
            <person name="Cho S.H."/>
            <person name="Lee K.S."/>
            <person name="Shin D.S."/>
            <person name="Han J.H."/>
            <person name="Park K.S."/>
            <person name="Lee C.H."/>
            <person name="Park K.H."/>
            <person name="Kim S.B."/>
        </authorList>
    </citation>
    <scope>NUCLEOTIDE SEQUENCE [LARGE SCALE GENOMIC DNA]</scope>
    <source>
        <strain evidence="1 2">KCTC 22547</strain>
    </source>
</reference>
<name>A0A3D9DN42_9FLAO</name>
<dbReference type="AlphaFoldDB" id="A0A3D9DN42"/>
<sequence>MADVNKKFFLLFDKVDNALEFLNSTEHYDYGILETDLQDELEKITAENIDKKSAEFLSRFNKTFKLQVDYDPNESDFSTITSLHYWIG</sequence>
<gene>
    <name evidence="1" type="ORF">DRF60_06320</name>
</gene>